<name>A0A6B8KJG1_9HYPH</name>
<dbReference type="Proteomes" id="UP000309061">
    <property type="component" value="Chromosome"/>
</dbReference>
<sequence length="79" mass="8694">MSDDARPKFDWGRRVKAAVDLFNDGSYPELEPDALLVKAGDAGEVVNIGAHVESETTIYLVEFNEKIVVGCLEDEIEPV</sequence>
<dbReference type="AlphaFoldDB" id="A0A6B8KJG1"/>
<dbReference type="OrthoDB" id="5297316at2"/>
<comment type="similarity">
    <text evidence="1">Belongs to the NifZ family.</text>
</comment>
<accession>A0A6B8KJG1</accession>
<dbReference type="Pfam" id="PF04319">
    <property type="entry name" value="NifZ"/>
    <property type="match status" value="1"/>
</dbReference>
<evidence type="ECO:0000313" key="3">
    <source>
        <dbReference type="EMBL" id="QGM47767.1"/>
    </source>
</evidence>
<protein>
    <submittedName>
        <fullName evidence="3">Nitrogen fixation protein NifZ</fullName>
    </submittedName>
</protein>
<evidence type="ECO:0000256" key="1">
    <source>
        <dbReference type="ARBA" id="ARBA00008027"/>
    </source>
</evidence>
<organism evidence="3 4">
    <name type="scientific">Methylocystis heyeri</name>
    <dbReference type="NCBI Taxonomy" id="391905"/>
    <lineage>
        <taxon>Bacteria</taxon>
        <taxon>Pseudomonadati</taxon>
        <taxon>Pseudomonadota</taxon>
        <taxon>Alphaproteobacteria</taxon>
        <taxon>Hyphomicrobiales</taxon>
        <taxon>Methylocystaceae</taxon>
        <taxon>Methylocystis</taxon>
    </lineage>
</organism>
<dbReference type="GO" id="GO:0009399">
    <property type="term" value="P:nitrogen fixation"/>
    <property type="evidence" value="ECO:0007669"/>
    <property type="project" value="InterPro"/>
</dbReference>
<keyword evidence="2" id="KW-0535">Nitrogen fixation</keyword>
<dbReference type="InterPro" id="IPR007415">
    <property type="entry name" value="Nitrogenase_MoFe_mat_NifZ"/>
</dbReference>
<proteinExistence type="inferred from homology"/>
<dbReference type="RefSeq" id="WP_136494420.1">
    <property type="nucleotide sequence ID" value="NZ_CP046052.1"/>
</dbReference>
<keyword evidence="4" id="KW-1185">Reference proteome</keyword>
<evidence type="ECO:0000256" key="2">
    <source>
        <dbReference type="ARBA" id="ARBA00023231"/>
    </source>
</evidence>
<evidence type="ECO:0000313" key="4">
    <source>
        <dbReference type="Proteomes" id="UP000309061"/>
    </source>
</evidence>
<reference evidence="3 4" key="1">
    <citation type="submission" date="2019-11" db="EMBL/GenBank/DDBJ databases">
        <title>The genome sequence of Methylocystis heyeri.</title>
        <authorList>
            <person name="Oshkin I.Y."/>
            <person name="Miroshnikov K."/>
            <person name="Dedysh S.N."/>
        </authorList>
    </citation>
    <scope>NUCLEOTIDE SEQUENCE [LARGE SCALE GENOMIC DNA]</scope>
    <source>
        <strain evidence="3 4">H2</strain>
    </source>
</reference>
<dbReference type="EMBL" id="CP046052">
    <property type="protein sequence ID" value="QGM47767.1"/>
    <property type="molecule type" value="Genomic_DNA"/>
</dbReference>
<dbReference type="KEGG" id="mhey:H2LOC_019970"/>
<gene>
    <name evidence="3" type="ORF">H2LOC_019970</name>
</gene>